<evidence type="ECO:0000313" key="1">
    <source>
        <dbReference type="EMBL" id="QTR54597.1"/>
    </source>
</evidence>
<dbReference type="AlphaFoldDB" id="A0A975FB72"/>
<evidence type="ECO:0000313" key="2">
    <source>
        <dbReference type="Proteomes" id="UP000672009"/>
    </source>
</evidence>
<protein>
    <submittedName>
        <fullName evidence="1">Mitochondrial fission ELM1 family protein</fullName>
    </submittedName>
</protein>
<organism evidence="1 2">
    <name type="scientific">Thiothrix unzii</name>
    <dbReference type="NCBI Taxonomy" id="111769"/>
    <lineage>
        <taxon>Bacteria</taxon>
        <taxon>Pseudomonadati</taxon>
        <taxon>Pseudomonadota</taxon>
        <taxon>Gammaproteobacteria</taxon>
        <taxon>Thiotrichales</taxon>
        <taxon>Thiotrichaceae</taxon>
        <taxon>Thiothrix</taxon>
    </lineage>
</organism>
<dbReference type="Proteomes" id="UP000672009">
    <property type="component" value="Chromosome"/>
</dbReference>
<name>A0A975FB72_9GAMM</name>
<sequence>MTAITAETLPPPLVWITKTTRAGDTNARIGIAEHLSDTWSELEMPSEFCTPEQVKARLLRANLIRPDALKWPDVLIGPCFHIPYMQVIKTLSGGKTVVVALRPPVRGLQIKAQQTDIDNTDIIVSYPYHNNDNIPNLLLCETVANRIRDKQLRQAKSRWAKDFAPFINKGTVIGLLMGGDVGDKRRIFSPAIAKNLGKTINEIATRMKSTLIISVSARTSQESQDALCSQISVPYYLYDPKQTTGDNPYFGILGSVDYLVVTADSISMCSEAASSGKPVYIFHDPDIVEATHNQVVSFLIKKGHARLLNKTTDLENFSYTPSNSAQIIASNVQRILNSRKN</sequence>
<keyword evidence="2" id="KW-1185">Reference proteome</keyword>
<reference evidence="1" key="1">
    <citation type="submission" date="2021-04" db="EMBL/GenBank/DDBJ databases">
        <title>Genomics, taxonomy and metabolism of representatives of sulfur bacteria of the genus Thiothrix: Thiothrix fructosivorans QT, Thiothrix unzii A1T and three new species, Thiothrix subterranea sp. nov., Thiothrix litoralis sp. nov. and 'Candidatus Thiothrix anitrata' sp. nov.</title>
        <authorList>
            <person name="Ravin N.V."/>
            <person name="Smolyakov D."/>
            <person name="Rudenko T.S."/>
            <person name="Mardanov A.V."/>
            <person name="Beletsky A.V."/>
            <person name="Markov N.D."/>
            <person name="Fomenkov A.I."/>
            <person name="Roberts R.J."/>
            <person name="Karnachuk O.V."/>
            <person name="Novikov A."/>
            <person name="Grabovich M.Y."/>
        </authorList>
    </citation>
    <scope>NUCLEOTIDE SEQUENCE</scope>
    <source>
        <strain evidence="1">A1</strain>
    </source>
</reference>
<dbReference type="PANTHER" id="PTHR33986">
    <property type="entry name" value="OS02G0535700 PROTEIN"/>
    <property type="match status" value="1"/>
</dbReference>
<dbReference type="Pfam" id="PF06258">
    <property type="entry name" value="Mito_fiss_Elm1"/>
    <property type="match status" value="1"/>
</dbReference>
<dbReference type="EMBL" id="CP072793">
    <property type="protein sequence ID" value="QTR54597.1"/>
    <property type="molecule type" value="Genomic_DNA"/>
</dbReference>
<gene>
    <name evidence="1" type="ORF">J9260_05780</name>
</gene>
<dbReference type="RefSeq" id="WP_210220073.1">
    <property type="nucleotide sequence ID" value="NZ_CP072793.1"/>
</dbReference>
<proteinExistence type="predicted"/>
<dbReference type="InterPro" id="IPR009367">
    <property type="entry name" value="Elm1-like"/>
</dbReference>
<dbReference type="PANTHER" id="PTHR33986:SF15">
    <property type="entry name" value="MITOCHONDRIAL FISSION PROTEIN ELM1"/>
    <property type="match status" value="1"/>
</dbReference>
<dbReference type="KEGG" id="tun:J9260_05780"/>
<accession>A0A975FB72</accession>